<evidence type="ECO:0000313" key="2">
    <source>
        <dbReference type="EMBL" id="KAK8589768.1"/>
    </source>
</evidence>
<accession>A0ABR2G0L7</accession>
<feature type="region of interest" description="Disordered" evidence="1">
    <location>
        <begin position="78"/>
        <end position="116"/>
    </location>
</feature>
<dbReference type="EMBL" id="JBBPBM010000004">
    <property type="protein sequence ID" value="KAK8589768.1"/>
    <property type="molecule type" value="Genomic_DNA"/>
</dbReference>
<organism evidence="2 3">
    <name type="scientific">Hibiscus sabdariffa</name>
    <name type="common">roselle</name>
    <dbReference type="NCBI Taxonomy" id="183260"/>
    <lineage>
        <taxon>Eukaryota</taxon>
        <taxon>Viridiplantae</taxon>
        <taxon>Streptophyta</taxon>
        <taxon>Embryophyta</taxon>
        <taxon>Tracheophyta</taxon>
        <taxon>Spermatophyta</taxon>
        <taxon>Magnoliopsida</taxon>
        <taxon>eudicotyledons</taxon>
        <taxon>Gunneridae</taxon>
        <taxon>Pentapetalae</taxon>
        <taxon>rosids</taxon>
        <taxon>malvids</taxon>
        <taxon>Malvales</taxon>
        <taxon>Malvaceae</taxon>
        <taxon>Malvoideae</taxon>
        <taxon>Hibiscus</taxon>
    </lineage>
</organism>
<evidence type="ECO:0000256" key="1">
    <source>
        <dbReference type="SAM" id="MobiDB-lite"/>
    </source>
</evidence>
<proteinExistence type="predicted"/>
<keyword evidence="3" id="KW-1185">Reference proteome</keyword>
<name>A0ABR2G0L7_9ROSI</name>
<gene>
    <name evidence="2" type="ORF">V6N12_024159</name>
</gene>
<protein>
    <submittedName>
        <fullName evidence="2">Uncharacterized protein</fullName>
    </submittedName>
</protein>
<reference evidence="2 3" key="1">
    <citation type="journal article" date="2024" name="G3 (Bethesda)">
        <title>Genome assembly of Hibiscus sabdariffa L. provides insights into metabolisms of medicinal natural products.</title>
        <authorList>
            <person name="Kim T."/>
        </authorList>
    </citation>
    <scope>NUCLEOTIDE SEQUENCE [LARGE SCALE GENOMIC DNA]</scope>
    <source>
        <strain evidence="2">TK-2024</strain>
        <tissue evidence="2">Old leaves</tissue>
    </source>
</reference>
<sequence length="116" mass="12933">MVVSWLSESTLMSPPQHIFSRLVRLRRCISKIGNALRGATPMPTELVIHLISEVFLRGCEIADNWSLDNFASTTRAVDKAAPGKADPNDPEDYIKPLEKQKADQNDAARKEKQKTG</sequence>
<dbReference type="Proteomes" id="UP001472677">
    <property type="component" value="Unassembled WGS sequence"/>
</dbReference>
<comment type="caution">
    <text evidence="2">The sequence shown here is derived from an EMBL/GenBank/DDBJ whole genome shotgun (WGS) entry which is preliminary data.</text>
</comment>
<evidence type="ECO:0000313" key="3">
    <source>
        <dbReference type="Proteomes" id="UP001472677"/>
    </source>
</evidence>
<feature type="compositionally biased region" description="Basic and acidic residues" evidence="1">
    <location>
        <begin position="92"/>
        <end position="116"/>
    </location>
</feature>